<keyword evidence="3 5" id="KW-1133">Transmembrane helix</keyword>
<reference evidence="7" key="1">
    <citation type="submission" date="2022-07" db="EMBL/GenBank/DDBJ databases">
        <authorList>
            <person name="Otstavnykh N."/>
            <person name="Isaeva M."/>
            <person name="Bystritskaya E."/>
        </authorList>
    </citation>
    <scope>NUCLEOTIDE SEQUENCE</scope>
    <source>
        <strain evidence="7">KCTC 52189</strain>
    </source>
</reference>
<dbReference type="PANTHER" id="PTHR10846">
    <property type="entry name" value="SODIUM/POTASSIUM/CALCIUM EXCHANGER"/>
    <property type="match status" value="1"/>
</dbReference>
<dbReference type="GO" id="GO:0005886">
    <property type="term" value="C:plasma membrane"/>
    <property type="evidence" value="ECO:0007669"/>
    <property type="project" value="TreeGrafter"/>
</dbReference>
<organism evidence="7 8">
    <name type="scientific">Marimonas arenosa</name>
    <dbReference type="NCBI Taxonomy" id="1795305"/>
    <lineage>
        <taxon>Bacteria</taxon>
        <taxon>Pseudomonadati</taxon>
        <taxon>Pseudomonadota</taxon>
        <taxon>Alphaproteobacteria</taxon>
        <taxon>Rhodobacterales</taxon>
        <taxon>Paracoccaceae</taxon>
        <taxon>Marimonas</taxon>
    </lineage>
</organism>
<evidence type="ECO:0000256" key="3">
    <source>
        <dbReference type="ARBA" id="ARBA00022989"/>
    </source>
</evidence>
<dbReference type="Pfam" id="PF01699">
    <property type="entry name" value="Na_Ca_ex"/>
    <property type="match status" value="2"/>
</dbReference>
<feature type="domain" description="Sodium/calcium exchanger membrane region" evidence="6">
    <location>
        <begin position="176"/>
        <end position="314"/>
    </location>
</feature>
<dbReference type="InterPro" id="IPR004481">
    <property type="entry name" value="K/Na/Ca-exchanger"/>
</dbReference>
<feature type="domain" description="Sodium/calcium exchanger membrane region" evidence="6">
    <location>
        <begin position="3"/>
        <end position="140"/>
    </location>
</feature>
<feature type="transmembrane region" description="Helical" evidence="5">
    <location>
        <begin position="104"/>
        <end position="122"/>
    </location>
</feature>
<accession>A0AAE3WCB2</accession>
<evidence type="ECO:0000313" key="8">
    <source>
        <dbReference type="Proteomes" id="UP001226762"/>
    </source>
</evidence>
<evidence type="ECO:0000256" key="1">
    <source>
        <dbReference type="ARBA" id="ARBA00004141"/>
    </source>
</evidence>
<keyword evidence="2 5" id="KW-0812">Transmembrane</keyword>
<gene>
    <name evidence="7" type="ORF">NO357_04020</name>
</gene>
<evidence type="ECO:0000256" key="2">
    <source>
        <dbReference type="ARBA" id="ARBA00022692"/>
    </source>
</evidence>
<proteinExistence type="predicted"/>
<feature type="transmembrane region" description="Helical" evidence="5">
    <location>
        <begin position="65"/>
        <end position="92"/>
    </location>
</feature>
<comment type="subcellular location">
    <subcellularLocation>
        <location evidence="1">Membrane</location>
        <topology evidence="1">Multi-pass membrane protein</topology>
    </subcellularLocation>
</comment>
<dbReference type="GO" id="GO:0008273">
    <property type="term" value="F:calcium, potassium:sodium antiporter activity"/>
    <property type="evidence" value="ECO:0007669"/>
    <property type="project" value="TreeGrafter"/>
</dbReference>
<evidence type="ECO:0000256" key="5">
    <source>
        <dbReference type="SAM" id="Phobius"/>
    </source>
</evidence>
<name>A0AAE3WCB2_9RHOB</name>
<dbReference type="Gene3D" id="1.20.1420.30">
    <property type="entry name" value="NCX, central ion-binding region"/>
    <property type="match status" value="1"/>
</dbReference>
<feature type="transmembrane region" description="Helical" evidence="5">
    <location>
        <begin position="299"/>
        <end position="316"/>
    </location>
</feature>
<protein>
    <submittedName>
        <fullName evidence="7">Calcium/sodium antiporter</fullName>
    </submittedName>
</protein>
<feature type="transmembrane region" description="Helical" evidence="5">
    <location>
        <begin position="208"/>
        <end position="230"/>
    </location>
</feature>
<dbReference type="InterPro" id="IPR004837">
    <property type="entry name" value="NaCa_Exmemb"/>
</dbReference>
<dbReference type="InterPro" id="IPR044880">
    <property type="entry name" value="NCX_ion-bd_dom_sf"/>
</dbReference>
<evidence type="ECO:0000259" key="6">
    <source>
        <dbReference type="Pfam" id="PF01699"/>
    </source>
</evidence>
<feature type="transmembrane region" description="Helical" evidence="5">
    <location>
        <begin position="272"/>
        <end position="292"/>
    </location>
</feature>
<dbReference type="GO" id="GO:0006874">
    <property type="term" value="P:intracellular calcium ion homeostasis"/>
    <property type="evidence" value="ECO:0007669"/>
    <property type="project" value="TreeGrafter"/>
</dbReference>
<dbReference type="AlphaFoldDB" id="A0AAE3WCB2"/>
<dbReference type="GO" id="GO:0005262">
    <property type="term" value="F:calcium channel activity"/>
    <property type="evidence" value="ECO:0007669"/>
    <property type="project" value="TreeGrafter"/>
</dbReference>
<keyword evidence="8" id="KW-1185">Reference proteome</keyword>
<feature type="transmembrane region" description="Helical" evidence="5">
    <location>
        <begin position="128"/>
        <end position="147"/>
    </location>
</feature>
<sequence>MDILMLTAGLVALFLGGDLLVRGAVSVAHALHIPPLVIGLTLVGFGTSAPELAASLQAALAGSPAIAIGNVVGSNIGNILLILGLTALLRPVTVDRAALMRDGSVLVFASLLLLGVVLAGNIGRLTGLVFTALLATYVAATLISARRRASPAVGLYEAEAALLPAPRAALIGPGLMALAGLVIIVVGARFLVDGAVGLARSSGLSESVIGLTIVAIGTSTPELVTSLVAARKGQGDVAFGNVLGSNIFNILGILGVTAAVHPLAVPPGIAGFDIWVMLAATAALILASITGWRVGRREGAVLLAAYAAYLWALLGMA</sequence>
<dbReference type="NCBIfam" id="TIGR00367">
    <property type="entry name" value="calcium/sodium antiporter"/>
    <property type="match status" value="1"/>
</dbReference>
<dbReference type="PANTHER" id="PTHR10846:SF8">
    <property type="entry name" value="INNER MEMBRANE PROTEIN YRBG"/>
    <property type="match status" value="1"/>
</dbReference>
<dbReference type="RefSeq" id="WP_306734316.1">
    <property type="nucleotide sequence ID" value="NZ_JANHAX010000001.1"/>
</dbReference>
<comment type="caution">
    <text evidence="7">The sequence shown here is derived from an EMBL/GenBank/DDBJ whole genome shotgun (WGS) entry which is preliminary data.</text>
</comment>
<reference evidence="7" key="2">
    <citation type="submission" date="2023-02" db="EMBL/GenBank/DDBJ databases">
        <title>'Rhodoalgimonas zhirmunskyi' gen. nov., isolated from a red alga.</title>
        <authorList>
            <person name="Nedashkovskaya O.I."/>
            <person name="Otstavnykh N.Y."/>
            <person name="Bystritskaya E.P."/>
            <person name="Balabanova L.A."/>
            <person name="Isaeva M.P."/>
        </authorList>
    </citation>
    <scope>NUCLEOTIDE SEQUENCE</scope>
    <source>
        <strain evidence="7">KCTC 52189</strain>
    </source>
</reference>
<evidence type="ECO:0000313" key="7">
    <source>
        <dbReference type="EMBL" id="MDQ2089065.1"/>
    </source>
</evidence>
<feature type="transmembrane region" description="Helical" evidence="5">
    <location>
        <begin position="237"/>
        <end position="260"/>
    </location>
</feature>
<dbReference type="EMBL" id="JANHAX010000001">
    <property type="protein sequence ID" value="MDQ2089065.1"/>
    <property type="molecule type" value="Genomic_DNA"/>
</dbReference>
<keyword evidence="4 5" id="KW-0472">Membrane</keyword>
<evidence type="ECO:0000256" key="4">
    <source>
        <dbReference type="ARBA" id="ARBA00023136"/>
    </source>
</evidence>
<feature type="transmembrane region" description="Helical" evidence="5">
    <location>
        <begin position="168"/>
        <end position="188"/>
    </location>
</feature>
<dbReference type="Proteomes" id="UP001226762">
    <property type="component" value="Unassembled WGS sequence"/>
</dbReference>